<feature type="transmembrane region" description="Helical" evidence="8">
    <location>
        <begin position="140"/>
        <end position="161"/>
    </location>
</feature>
<reference evidence="12" key="2">
    <citation type="submission" date="2025-08" db="UniProtKB">
        <authorList>
            <consortium name="RefSeq"/>
        </authorList>
    </citation>
    <scope>IDENTIFICATION</scope>
</reference>
<dbReference type="PROSITE" id="PS50893">
    <property type="entry name" value="ABC_TRANSPORTER_2"/>
    <property type="match status" value="1"/>
</dbReference>
<feature type="domain" description="ABC transmembrane type-1" evidence="10">
    <location>
        <begin position="141"/>
        <end position="442"/>
    </location>
</feature>
<dbReference type="InterPro" id="IPR011527">
    <property type="entry name" value="ABC1_TM_dom"/>
</dbReference>
<dbReference type="SUPFAM" id="SSF90123">
    <property type="entry name" value="ABC transporter transmembrane region"/>
    <property type="match status" value="1"/>
</dbReference>
<proteinExistence type="predicted"/>
<sequence length="725" mass="80289">MQGSIYSRCFRGRELLLHKAQKMILNYIPSRPLPSQLLNPPSYRTHLSTIKRYPYPWDSSRTGFKQIKAFISDFPAKNPDGKSNGHAMFSTSSAGAKKPLLNKEQTQPATEADQISNARIISTLAKYLWMKDNFEFRFRVIAALTLLVGAKVVNVQVPFLFKLAVDWLSTATGNASALAEFTTANSTVLALFVSPAAVLIGYGIARSGASAFNELRTAIFSKVALRTIRSVSRKVFSHLHELDLQYHLSRETGGLNRVIDRGSRAINFILSSMVFNVFPTILEISMVSGILAYRFGASFAWITSLSVAAYIAFTLSITQWRTKFRKEMNKADNDASTRAIDSLINYETVKYFNNEVYETEKYDHFLKRYEDAALKTQRSLAILNFGQSAIFSIALSAAMVLCSNGIMNGVMTVGDLVMVNGLLFQLSLPLNFLGSVYRETIQSLVDMKSMFQLLEEKAKIGDAADAKSLNLSGGSIQFENVHFSYLTERKILDGISFIVPAGKSVAIVGTSGSGKSTILRLLFRFFDTHSGNIKIDGQDIREVTLESLRKSIGVVPQDTVLFNDTIFHNIRYGRLSASEEEVYNAARQAAIHDTIIKFPQKYATVVGERGLKLSGGEKQRVALARAFLKAPAILLCDEATSALDSTTESEILSALKSLAINRTAVFIAHRLTTAMQCDEIIVLENGKVVEQGPHEFLLSRPGRYAQLWSQQNTVDGLDVAIKLNL</sequence>
<protein>
    <submittedName>
        <fullName evidence="12">ABC transporter B family member 25, mitochondrial</fullName>
    </submittedName>
</protein>
<evidence type="ECO:0000256" key="4">
    <source>
        <dbReference type="ARBA" id="ARBA00022741"/>
    </source>
</evidence>
<dbReference type="PROSITE" id="PS50929">
    <property type="entry name" value="ABC_TM1F"/>
    <property type="match status" value="1"/>
</dbReference>
<dbReference type="PANTHER" id="PTHR24221">
    <property type="entry name" value="ATP-BINDING CASSETTE SUB-FAMILY B"/>
    <property type="match status" value="1"/>
</dbReference>
<feature type="transmembrane region" description="Helical" evidence="8">
    <location>
        <begin position="299"/>
        <end position="320"/>
    </location>
</feature>
<dbReference type="Proteomes" id="UP000694930">
    <property type="component" value="Chromosome 9"/>
</dbReference>
<keyword evidence="2" id="KW-0813">Transport</keyword>
<name>A0ABM1HNG1_SOLPN</name>
<dbReference type="InterPro" id="IPR027417">
    <property type="entry name" value="P-loop_NTPase"/>
</dbReference>
<dbReference type="SUPFAM" id="SSF52540">
    <property type="entry name" value="P-loop containing nucleoside triphosphate hydrolases"/>
    <property type="match status" value="1"/>
</dbReference>
<feature type="transmembrane region" description="Helical" evidence="8">
    <location>
        <begin position="382"/>
        <end position="406"/>
    </location>
</feature>
<keyword evidence="3 8" id="KW-0812">Transmembrane</keyword>
<dbReference type="Pfam" id="PF00005">
    <property type="entry name" value="ABC_tran"/>
    <property type="match status" value="1"/>
</dbReference>
<feature type="transmembrane region" description="Helical" evidence="8">
    <location>
        <begin position="265"/>
        <end position="293"/>
    </location>
</feature>
<comment type="subcellular location">
    <subcellularLocation>
        <location evidence="1">Mitochondrion membrane</location>
        <topology evidence="1">Multi-pass membrane protein</topology>
    </subcellularLocation>
</comment>
<dbReference type="Gene3D" id="1.20.1560.10">
    <property type="entry name" value="ABC transporter type 1, transmembrane domain"/>
    <property type="match status" value="1"/>
</dbReference>
<dbReference type="InterPro" id="IPR039421">
    <property type="entry name" value="Type_1_exporter"/>
</dbReference>
<dbReference type="GeneID" id="107031279"/>
<keyword evidence="11" id="KW-1185">Reference proteome</keyword>
<evidence type="ECO:0000259" key="10">
    <source>
        <dbReference type="PROSITE" id="PS50929"/>
    </source>
</evidence>
<evidence type="ECO:0000259" key="9">
    <source>
        <dbReference type="PROSITE" id="PS50893"/>
    </source>
</evidence>
<feature type="domain" description="ABC transporter" evidence="9">
    <location>
        <begin position="476"/>
        <end position="710"/>
    </location>
</feature>
<evidence type="ECO:0000256" key="6">
    <source>
        <dbReference type="ARBA" id="ARBA00022989"/>
    </source>
</evidence>
<dbReference type="InterPro" id="IPR003593">
    <property type="entry name" value="AAA+_ATPase"/>
</dbReference>
<gene>
    <name evidence="12" type="primary">LOC107031279</name>
</gene>
<dbReference type="RefSeq" id="XP_015088077.1">
    <property type="nucleotide sequence ID" value="XM_015232591.2"/>
</dbReference>
<dbReference type="Pfam" id="PF00664">
    <property type="entry name" value="ABC_membrane"/>
    <property type="match status" value="1"/>
</dbReference>
<evidence type="ECO:0000256" key="1">
    <source>
        <dbReference type="ARBA" id="ARBA00004225"/>
    </source>
</evidence>
<organism evidence="11 12">
    <name type="scientific">Solanum pennellii</name>
    <name type="common">Tomato</name>
    <name type="synonym">Lycopersicon pennellii</name>
    <dbReference type="NCBI Taxonomy" id="28526"/>
    <lineage>
        <taxon>Eukaryota</taxon>
        <taxon>Viridiplantae</taxon>
        <taxon>Streptophyta</taxon>
        <taxon>Embryophyta</taxon>
        <taxon>Tracheophyta</taxon>
        <taxon>Spermatophyta</taxon>
        <taxon>Magnoliopsida</taxon>
        <taxon>eudicotyledons</taxon>
        <taxon>Gunneridae</taxon>
        <taxon>Pentapetalae</taxon>
        <taxon>asterids</taxon>
        <taxon>lamiids</taxon>
        <taxon>Solanales</taxon>
        <taxon>Solanaceae</taxon>
        <taxon>Solanoideae</taxon>
        <taxon>Solaneae</taxon>
        <taxon>Solanum</taxon>
        <taxon>Solanum subgen. Lycopersicon</taxon>
    </lineage>
</organism>
<dbReference type="InterPro" id="IPR036640">
    <property type="entry name" value="ABC1_TM_sf"/>
</dbReference>
<dbReference type="PROSITE" id="PS00211">
    <property type="entry name" value="ABC_TRANSPORTER_1"/>
    <property type="match status" value="1"/>
</dbReference>
<keyword evidence="7 8" id="KW-0472">Membrane</keyword>
<reference evidence="11" key="1">
    <citation type="journal article" date="2014" name="Nat. Genet.">
        <title>The genome of the stress-tolerant wild tomato species Solanum pennellii.</title>
        <authorList>
            <person name="Bolger A."/>
            <person name="Scossa F."/>
            <person name="Bolger M.E."/>
            <person name="Lanz C."/>
            <person name="Maumus F."/>
            <person name="Tohge T."/>
            <person name="Quesneville H."/>
            <person name="Alseekh S."/>
            <person name="Sorensen I."/>
            <person name="Lichtenstein G."/>
            <person name="Fich E.A."/>
            <person name="Conte M."/>
            <person name="Keller H."/>
            <person name="Schneeberger K."/>
            <person name="Schwacke R."/>
            <person name="Ofner I."/>
            <person name="Vrebalov J."/>
            <person name="Xu Y."/>
            <person name="Osorio S."/>
            <person name="Aflitos S.A."/>
            <person name="Schijlen E."/>
            <person name="Jimenez-Gomez J.M."/>
            <person name="Ryngajllo M."/>
            <person name="Kimura S."/>
            <person name="Kumar R."/>
            <person name="Koenig D."/>
            <person name="Headland L.R."/>
            <person name="Maloof J.N."/>
            <person name="Sinha N."/>
            <person name="van Ham R.C."/>
            <person name="Lankhorst R.K."/>
            <person name="Mao L."/>
            <person name="Vogel A."/>
            <person name="Arsova B."/>
            <person name="Panstruga R."/>
            <person name="Fei Z."/>
            <person name="Rose J.K."/>
            <person name="Zamir D."/>
            <person name="Carrari F."/>
            <person name="Giovannoni J.J."/>
            <person name="Weigel D."/>
            <person name="Usadel B."/>
            <person name="Fernie A.R."/>
        </authorList>
    </citation>
    <scope>NUCLEOTIDE SEQUENCE [LARGE SCALE GENOMIC DNA]</scope>
    <source>
        <strain evidence="11">cv. LA0716</strain>
    </source>
</reference>
<dbReference type="Gene3D" id="3.40.50.300">
    <property type="entry name" value="P-loop containing nucleotide triphosphate hydrolases"/>
    <property type="match status" value="1"/>
</dbReference>
<dbReference type="InterPro" id="IPR003439">
    <property type="entry name" value="ABC_transporter-like_ATP-bd"/>
</dbReference>
<evidence type="ECO:0000256" key="5">
    <source>
        <dbReference type="ARBA" id="ARBA00022840"/>
    </source>
</evidence>
<keyword evidence="5" id="KW-0067">ATP-binding</keyword>
<evidence type="ECO:0000256" key="8">
    <source>
        <dbReference type="SAM" id="Phobius"/>
    </source>
</evidence>
<dbReference type="CDD" id="cd03253">
    <property type="entry name" value="ABCC_ATM1_transporter"/>
    <property type="match status" value="1"/>
</dbReference>
<dbReference type="PANTHER" id="PTHR24221:SF402">
    <property type="entry name" value="IRON-SULFUR CLUSTERS TRANSPORTER ABCB7, MITOCHONDRIAL"/>
    <property type="match status" value="1"/>
</dbReference>
<evidence type="ECO:0000256" key="7">
    <source>
        <dbReference type="ARBA" id="ARBA00023136"/>
    </source>
</evidence>
<feature type="transmembrane region" description="Helical" evidence="8">
    <location>
        <begin position="181"/>
        <end position="205"/>
    </location>
</feature>
<accession>A0ABM1HNG1</accession>
<keyword evidence="4" id="KW-0547">Nucleotide-binding</keyword>
<evidence type="ECO:0000256" key="3">
    <source>
        <dbReference type="ARBA" id="ARBA00022692"/>
    </source>
</evidence>
<evidence type="ECO:0000313" key="12">
    <source>
        <dbReference type="RefSeq" id="XP_015088077.1"/>
    </source>
</evidence>
<keyword evidence="6 8" id="KW-1133">Transmembrane helix</keyword>
<evidence type="ECO:0000256" key="2">
    <source>
        <dbReference type="ARBA" id="ARBA00022448"/>
    </source>
</evidence>
<evidence type="ECO:0000313" key="11">
    <source>
        <dbReference type="Proteomes" id="UP000694930"/>
    </source>
</evidence>
<dbReference type="InterPro" id="IPR017871">
    <property type="entry name" value="ABC_transporter-like_CS"/>
</dbReference>
<dbReference type="CDD" id="cd18582">
    <property type="entry name" value="ABC_6TM_ATM1_ABCB7"/>
    <property type="match status" value="1"/>
</dbReference>
<dbReference type="SMART" id="SM00382">
    <property type="entry name" value="AAA"/>
    <property type="match status" value="1"/>
</dbReference>